<dbReference type="InterPro" id="IPR040756">
    <property type="entry name" value="Peptidase_M61_N"/>
</dbReference>
<dbReference type="InterPro" id="IPR001478">
    <property type="entry name" value="PDZ"/>
</dbReference>
<keyword evidence="6" id="KW-1185">Reference proteome</keyword>
<keyword evidence="1" id="KW-0732">Signal</keyword>
<evidence type="ECO:0000259" key="3">
    <source>
        <dbReference type="Pfam" id="PF13180"/>
    </source>
</evidence>
<dbReference type="InterPro" id="IPR036034">
    <property type="entry name" value="PDZ_sf"/>
</dbReference>
<organism evidence="5 6">
    <name type="scientific">Marinoscillum luteum</name>
    <dbReference type="NCBI Taxonomy" id="861051"/>
    <lineage>
        <taxon>Bacteria</taxon>
        <taxon>Pseudomonadati</taxon>
        <taxon>Bacteroidota</taxon>
        <taxon>Cytophagia</taxon>
        <taxon>Cytophagales</taxon>
        <taxon>Reichenbachiellaceae</taxon>
        <taxon>Marinoscillum</taxon>
    </lineage>
</organism>
<dbReference type="InterPro" id="IPR024191">
    <property type="entry name" value="Peptidase_M61"/>
</dbReference>
<dbReference type="Gene3D" id="2.30.42.10">
    <property type="match status" value="1"/>
</dbReference>
<dbReference type="SUPFAM" id="SSF50156">
    <property type="entry name" value="PDZ domain-like"/>
    <property type="match status" value="1"/>
</dbReference>
<protein>
    <submittedName>
        <fullName evidence="5">M61 family metallopeptidase</fullName>
    </submittedName>
</protein>
<feature type="chain" id="PRO_5046952966" evidence="1">
    <location>
        <begin position="20"/>
        <end position="595"/>
    </location>
</feature>
<feature type="signal peptide" evidence="1">
    <location>
        <begin position="1"/>
        <end position="19"/>
    </location>
</feature>
<dbReference type="RefSeq" id="WP_159584673.1">
    <property type="nucleotide sequence ID" value="NZ_JBIPKE010000008.1"/>
</dbReference>
<dbReference type="Gene3D" id="2.60.40.3650">
    <property type="match status" value="1"/>
</dbReference>
<evidence type="ECO:0000256" key="1">
    <source>
        <dbReference type="SAM" id="SignalP"/>
    </source>
</evidence>
<dbReference type="SUPFAM" id="SSF55486">
    <property type="entry name" value="Metalloproteases ('zincins'), catalytic domain"/>
    <property type="match status" value="1"/>
</dbReference>
<gene>
    <name evidence="5" type="ORF">ACHKAR_01300</name>
</gene>
<evidence type="ECO:0000259" key="4">
    <source>
        <dbReference type="Pfam" id="PF17899"/>
    </source>
</evidence>
<proteinExistence type="predicted"/>
<comment type="caution">
    <text evidence="5">The sequence shown here is derived from an EMBL/GenBank/DDBJ whole genome shotgun (WGS) entry which is preliminary data.</text>
</comment>
<feature type="domain" description="PDZ" evidence="3">
    <location>
        <begin position="496"/>
        <end position="559"/>
    </location>
</feature>
<dbReference type="EMBL" id="JBIPKE010000008">
    <property type="protein sequence ID" value="MFH6982050.1"/>
    <property type="molecule type" value="Genomic_DNA"/>
</dbReference>
<sequence>MLRILFALLILTGFSQIKAQTPVRYSLGLDNIHHHELRITATFSDLTGETLEIRMPNASPGRYAAHNFVKNVYEEMAFDAAGNQLPLKRITPFSWEIPVTEGIVNFAYTLYGNHADGTYMGIDAKKIHMNMPPTFVYAPELQDREIELIIPASNPEWEVATQLIKKNDSTFSAPDYYYFYDSPTLVGEISWRRWDVEGQTIEIAMMHEGTEAELDSYTEWVKKVVKKQQEIYGSLPKFDFGKYTFLVAYNPWVDGDAMEHRNSTVCTGTGSLRANAHQYISTIAHEFFHAWNIERIRPASLEPFDFDVPNLSEALWFGEGFTSYFEKLVLTRAKILEPEQYIKGLVGGLNYVLNSPGRSFRGPIEMSHNAPFTDAGTANDETNYANNFISYYSYGAVLGLGLDLTLRTKYDKTLDEYMRAVWLEFGQTEIPYTMADLQKVLGELTRDPGFAAAFFERQIYDSNLPDFEALFAEFGIKMSLQNPGSAYFGNPKLDDDGYVQSTILRGTAFYEAGIEKGDQILTMNGREISTTSDLNRVINSLEIGKEYTVTYKQFGKEKTGTFTTVQDPRITLSYLSNDKLKKAVIKRRNRWLHLE</sequence>
<dbReference type="InterPro" id="IPR007963">
    <property type="entry name" value="Peptidase_M61_catalytic"/>
</dbReference>
<evidence type="ECO:0000313" key="5">
    <source>
        <dbReference type="EMBL" id="MFH6982050.1"/>
    </source>
</evidence>
<dbReference type="Pfam" id="PF17899">
    <property type="entry name" value="Peptidase_M61_N"/>
    <property type="match status" value="1"/>
</dbReference>
<reference evidence="5 6" key="1">
    <citation type="journal article" date="2013" name="Int. J. Syst. Evol. Microbiol.">
        <title>Marinoscillum luteum sp. nov., isolated from marine sediment.</title>
        <authorList>
            <person name="Cha I.T."/>
            <person name="Park S.J."/>
            <person name="Kim S.J."/>
            <person name="Kim J.G."/>
            <person name="Jung M.Y."/>
            <person name="Shin K.S."/>
            <person name="Kwon K.K."/>
            <person name="Yang S.H."/>
            <person name="Seo Y.S."/>
            <person name="Rhee S.K."/>
        </authorList>
    </citation>
    <scope>NUCLEOTIDE SEQUENCE [LARGE SCALE GENOMIC DNA]</scope>
    <source>
        <strain evidence="5 6">KCTC 23939</strain>
    </source>
</reference>
<accession>A0ABW7N3S6</accession>
<evidence type="ECO:0000259" key="2">
    <source>
        <dbReference type="Pfam" id="PF05299"/>
    </source>
</evidence>
<evidence type="ECO:0000313" key="6">
    <source>
        <dbReference type="Proteomes" id="UP001610063"/>
    </source>
</evidence>
<dbReference type="InterPro" id="IPR027268">
    <property type="entry name" value="Peptidase_M4/M1_CTD_sf"/>
</dbReference>
<dbReference type="Proteomes" id="UP001610063">
    <property type="component" value="Unassembled WGS sequence"/>
</dbReference>
<name>A0ABW7N3S6_9BACT</name>
<dbReference type="Pfam" id="PF05299">
    <property type="entry name" value="Peptidase_M61"/>
    <property type="match status" value="1"/>
</dbReference>
<feature type="domain" description="Peptidase M61 catalytic" evidence="2">
    <location>
        <begin position="280"/>
        <end position="397"/>
    </location>
</feature>
<dbReference type="Pfam" id="PF13180">
    <property type="entry name" value="PDZ_2"/>
    <property type="match status" value="1"/>
</dbReference>
<feature type="domain" description="Peptidase M61 N-terminal" evidence="4">
    <location>
        <begin position="24"/>
        <end position="188"/>
    </location>
</feature>
<dbReference type="PIRSF" id="PIRSF016493">
    <property type="entry name" value="Glycyl_aminpptds"/>
    <property type="match status" value="1"/>
</dbReference>
<dbReference type="Gene3D" id="1.10.390.10">
    <property type="entry name" value="Neutral Protease Domain 2"/>
    <property type="match status" value="1"/>
</dbReference>